<accession>A0A381RN60</accession>
<evidence type="ECO:0000256" key="7">
    <source>
        <dbReference type="ARBA" id="ARBA00023027"/>
    </source>
</evidence>
<keyword evidence="7" id="KW-0520">NAD</keyword>
<feature type="domain" description="Rieske" evidence="8">
    <location>
        <begin position="24"/>
        <end position="131"/>
    </location>
</feature>
<dbReference type="InterPro" id="IPR036922">
    <property type="entry name" value="Rieske_2Fe-2S_sf"/>
</dbReference>
<sequence length="355" mass="41053">MPTECYTSRDFYNLEIKKIFYKVWNFIGRADLVPEIGDYYAFDFADVPILIVRGDDNKIRAFANSCRHRGAKIASGEGNCNAFSCPYHGWTYSLDGHLKAATYMDRTKGFNKSDYGLVPLRLEQWGGFLFVCFDNNAEPLEHFLGDLPELMRPYDLDRLRCTRRQEYSLQCNWKIYIENAMESYHVPWVHNKTLQKQKRDHNPPILPINGEYSGLLTRHKGSRALLPGMEGFPYIPTLTGDSAEGTYYILINPSTMLGCTFDTVWWLELHPEGPEQTKLIVGSCFHETTTARDDFEHIVQNYYKRLNISIVEDNEISELQQAGLRSPFAQPGRFSYMEPLVHVIDNWVLDRVLSD</sequence>
<dbReference type="InterPro" id="IPR017941">
    <property type="entry name" value="Rieske_2Fe-2S"/>
</dbReference>
<dbReference type="PANTHER" id="PTHR43756:SF5">
    <property type="entry name" value="CHOLINE MONOOXYGENASE, CHLOROPLASTIC"/>
    <property type="match status" value="1"/>
</dbReference>
<organism evidence="9">
    <name type="scientific">marine metagenome</name>
    <dbReference type="NCBI Taxonomy" id="408172"/>
    <lineage>
        <taxon>unclassified sequences</taxon>
        <taxon>metagenomes</taxon>
        <taxon>ecological metagenomes</taxon>
    </lineage>
</organism>
<dbReference type="Pfam" id="PF00355">
    <property type="entry name" value="Rieske"/>
    <property type="match status" value="1"/>
</dbReference>
<evidence type="ECO:0000313" key="9">
    <source>
        <dbReference type="EMBL" id="SUZ90383.1"/>
    </source>
</evidence>
<dbReference type="Gene3D" id="3.90.380.10">
    <property type="entry name" value="Naphthalene 1,2-dioxygenase Alpha Subunit, Chain A, domain 1"/>
    <property type="match status" value="2"/>
</dbReference>
<evidence type="ECO:0000256" key="5">
    <source>
        <dbReference type="ARBA" id="ARBA00023004"/>
    </source>
</evidence>
<keyword evidence="6" id="KW-0411">Iron-sulfur</keyword>
<comment type="cofactor">
    <cofactor evidence="1">
        <name>Fe cation</name>
        <dbReference type="ChEBI" id="CHEBI:24875"/>
    </cofactor>
</comment>
<dbReference type="InterPro" id="IPR015881">
    <property type="entry name" value="ARHD_Rieske_2Fe_2S"/>
</dbReference>
<dbReference type="PANTHER" id="PTHR43756">
    <property type="entry name" value="CHOLINE MONOOXYGENASE, CHLOROPLASTIC"/>
    <property type="match status" value="1"/>
</dbReference>
<dbReference type="GO" id="GO:0016491">
    <property type="term" value="F:oxidoreductase activity"/>
    <property type="evidence" value="ECO:0007669"/>
    <property type="project" value="UniProtKB-KW"/>
</dbReference>
<evidence type="ECO:0000259" key="8">
    <source>
        <dbReference type="PROSITE" id="PS51296"/>
    </source>
</evidence>
<reference evidence="9" key="1">
    <citation type="submission" date="2018-05" db="EMBL/GenBank/DDBJ databases">
        <authorList>
            <person name="Lanie J.A."/>
            <person name="Ng W.-L."/>
            <person name="Kazmierczak K.M."/>
            <person name="Andrzejewski T.M."/>
            <person name="Davidsen T.M."/>
            <person name="Wayne K.J."/>
            <person name="Tettelin H."/>
            <person name="Glass J.I."/>
            <person name="Rusch D."/>
            <person name="Podicherti R."/>
            <person name="Tsui H.-C.T."/>
            <person name="Winkler M.E."/>
        </authorList>
    </citation>
    <scope>NUCLEOTIDE SEQUENCE</scope>
</reference>
<dbReference type="Pfam" id="PF00848">
    <property type="entry name" value="Ring_hydroxyl_A"/>
    <property type="match status" value="1"/>
</dbReference>
<dbReference type="PROSITE" id="PS51296">
    <property type="entry name" value="RIESKE"/>
    <property type="match status" value="1"/>
</dbReference>
<keyword evidence="3" id="KW-0479">Metal-binding</keyword>
<dbReference type="GO" id="GO:0005506">
    <property type="term" value="F:iron ion binding"/>
    <property type="evidence" value="ECO:0007669"/>
    <property type="project" value="InterPro"/>
</dbReference>
<dbReference type="Gene3D" id="2.102.10.10">
    <property type="entry name" value="Rieske [2Fe-2S] iron-sulphur domain"/>
    <property type="match status" value="1"/>
</dbReference>
<keyword evidence="4" id="KW-0560">Oxidoreductase</keyword>
<dbReference type="PRINTS" id="PR00090">
    <property type="entry name" value="RNGDIOXGNASE"/>
</dbReference>
<evidence type="ECO:0000256" key="4">
    <source>
        <dbReference type="ARBA" id="ARBA00023002"/>
    </source>
</evidence>
<dbReference type="PROSITE" id="PS00570">
    <property type="entry name" value="RING_HYDROXYL_ALPHA"/>
    <property type="match status" value="1"/>
</dbReference>
<keyword evidence="5" id="KW-0408">Iron</keyword>
<evidence type="ECO:0000256" key="3">
    <source>
        <dbReference type="ARBA" id="ARBA00022723"/>
    </source>
</evidence>
<dbReference type="SUPFAM" id="SSF50022">
    <property type="entry name" value="ISP domain"/>
    <property type="match status" value="1"/>
</dbReference>
<evidence type="ECO:0000256" key="1">
    <source>
        <dbReference type="ARBA" id="ARBA00001962"/>
    </source>
</evidence>
<protein>
    <recommendedName>
        <fullName evidence="8">Rieske domain-containing protein</fullName>
    </recommendedName>
</protein>
<evidence type="ECO:0000256" key="2">
    <source>
        <dbReference type="ARBA" id="ARBA00022714"/>
    </source>
</evidence>
<dbReference type="InterPro" id="IPR001663">
    <property type="entry name" value="Rng_hydr_dOase-A"/>
</dbReference>
<name>A0A381RN60_9ZZZZ</name>
<gene>
    <name evidence="9" type="ORF">METZ01_LOCUS43237</name>
</gene>
<proteinExistence type="predicted"/>
<dbReference type="GO" id="GO:0051537">
    <property type="term" value="F:2 iron, 2 sulfur cluster binding"/>
    <property type="evidence" value="ECO:0007669"/>
    <property type="project" value="UniProtKB-KW"/>
</dbReference>
<evidence type="ECO:0000256" key="6">
    <source>
        <dbReference type="ARBA" id="ARBA00023014"/>
    </source>
</evidence>
<dbReference type="SUPFAM" id="SSF55961">
    <property type="entry name" value="Bet v1-like"/>
    <property type="match status" value="1"/>
</dbReference>
<dbReference type="AlphaFoldDB" id="A0A381RN60"/>
<dbReference type="InterPro" id="IPR015879">
    <property type="entry name" value="Ring_hydroxy_dOase_asu_C_dom"/>
</dbReference>
<dbReference type="EMBL" id="UINC01001890">
    <property type="protein sequence ID" value="SUZ90383.1"/>
    <property type="molecule type" value="Genomic_DNA"/>
</dbReference>
<keyword evidence="2" id="KW-0001">2Fe-2S</keyword>
<dbReference type="CDD" id="cd03469">
    <property type="entry name" value="Rieske_RO_Alpha_N"/>
    <property type="match status" value="1"/>
</dbReference>